<gene>
    <name evidence="1" type="ordered locus">Nitsa_0680</name>
</gene>
<name>E6X1U0_NITSE</name>
<protein>
    <recommendedName>
        <fullName evidence="3">HPr kinase</fullName>
    </recommendedName>
</protein>
<keyword evidence="2" id="KW-1185">Reference proteome</keyword>
<dbReference type="Gene3D" id="3.40.50.300">
    <property type="entry name" value="P-loop containing nucleotide triphosphate hydrolases"/>
    <property type="match status" value="1"/>
</dbReference>
<dbReference type="Proteomes" id="UP000008633">
    <property type="component" value="Chromosome"/>
</dbReference>
<proteinExistence type="predicted"/>
<dbReference type="AlphaFoldDB" id="E6X1U0"/>
<dbReference type="EMBL" id="CP002452">
    <property type="protein sequence ID" value="ADV45948.1"/>
    <property type="molecule type" value="Genomic_DNA"/>
</dbReference>
<dbReference type="eggNOG" id="COG1493">
    <property type="taxonomic scope" value="Bacteria"/>
</dbReference>
<evidence type="ECO:0008006" key="3">
    <source>
        <dbReference type="Google" id="ProtNLM"/>
    </source>
</evidence>
<dbReference type="SUPFAM" id="SSF53795">
    <property type="entry name" value="PEP carboxykinase-like"/>
    <property type="match status" value="1"/>
</dbReference>
<sequence length="309" mass="36412">MDYKEYKNMTSVFGHHILFEEEPQLNEAYDLPITAYDDQRYIRIYRSGKKKLQAPYVSEKVESQKRSFRYLSTVSFDQTEKKNIDWGIEVEGVLTLMWRHKTHSIEYIPHQAFTPERLRYWVYHTFLPQILELEGIYHILHVGSVEINEKALLFSAFSYGGKSTLTDYFVRRGHALLSDDTLGILQKASDYYAIPSYPFLRPFRKAETLGKRVENFKRKPLPITALFSLQKASPDAPVAVEKLIGIEKYKVLHYTPFAPFEFTKIQRFFYFAKMAESLPVYRLHIPWELSRLEEVYDTIMDLLTTSSKK</sequence>
<dbReference type="KEGG" id="nsa:Nitsa_0680"/>
<reference evidence="2" key="2">
    <citation type="submission" date="2011-01" db="EMBL/GenBank/DDBJ databases">
        <title>The complete genome of Nitratifractor salsuginis DSM 16511.</title>
        <authorList>
            <consortium name="US DOE Joint Genome Institute (JGI-PGF)"/>
            <person name="Lucas S."/>
            <person name="Copeland A."/>
            <person name="Lapidus A."/>
            <person name="Bruce D."/>
            <person name="Goodwin L."/>
            <person name="Pitluck S."/>
            <person name="Kyrpides N."/>
            <person name="Mavromatis K."/>
            <person name="Ivanova N."/>
            <person name="Mikhailova N."/>
            <person name="Zeytun A."/>
            <person name="Detter J.C."/>
            <person name="Tapia R."/>
            <person name="Han C."/>
            <person name="Land M."/>
            <person name="Hauser L."/>
            <person name="Markowitz V."/>
            <person name="Cheng J.-F."/>
            <person name="Hugenholtz P."/>
            <person name="Woyke T."/>
            <person name="Wu D."/>
            <person name="Tindall B."/>
            <person name="Schuetze A."/>
            <person name="Brambilla E."/>
            <person name="Klenk H.-P."/>
            <person name="Eisen J.A."/>
        </authorList>
    </citation>
    <scope>NUCLEOTIDE SEQUENCE [LARGE SCALE GENOMIC DNA]</scope>
    <source>
        <strain evidence="2">DSM 16511 / JCM 12458 / E9I37-1</strain>
    </source>
</reference>
<dbReference type="OrthoDB" id="5372466at2"/>
<evidence type="ECO:0000313" key="1">
    <source>
        <dbReference type="EMBL" id="ADV45948.1"/>
    </source>
</evidence>
<dbReference type="RefSeq" id="WP_013553642.1">
    <property type="nucleotide sequence ID" value="NC_014935.1"/>
</dbReference>
<evidence type="ECO:0000313" key="2">
    <source>
        <dbReference type="Proteomes" id="UP000008633"/>
    </source>
</evidence>
<dbReference type="InterPro" id="IPR027417">
    <property type="entry name" value="P-loop_NTPase"/>
</dbReference>
<reference evidence="1 2" key="1">
    <citation type="journal article" date="2011" name="Stand. Genomic Sci.">
        <title>Complete genome sequence of Nitratifractor salsuginis type strain (E9I37-1).</title>
        <authorList>
            <person name="Anderson I."/>
            <person name="Sikorski J."/>
            <person name="Zeytun A."/>
            <person name="Nolan M."/>
            <person name="Lapidus A."/>
            <person name="Lucas S."/>
            <person name="Hammon N."/>
            <person name="Deshpande S."/>
            <person name="Cheng J.F."/>
            <person name="Tapia R."/>
            <person name="Han C."/>
            <person name="Goodwin L."/>
            <person name="Pitluck S."/>
            <person name="Liolios K."/>
            <person name="Pagani I."/>
            <person name="Ivanova N."/>
            <person name="Huntemann M."/>
            <person name="Mavromatis K."/>
            <person name="Ovchinikova G."/>
            <person name="Pati A."/>
            <person name="Chen A."/>
            <person name="Palaniappan K."/>
            <person name="Land M."/>
            <person name="Hauser L."/>
            <person name="Brambilla E.M."/>
            <person name="Ngatchou-Djao O.D."/>
            <person name="Rohde M."/>
            <person name="Tindall B.J."/>
            <person name="Goker M."/>
            <person name="Detter J.C."/>
            <person name="Woyke T."/>
            <person name="Bristow J."/>
            <person name="Eisen J.A."/>
            <person name="Markowitz V."/>
            <person name="Hugenholtz P."/>
            <person name="Klenk H.P."/>
            <person name="Kyrpides N.C."/>
        </authorList>
    </citation>
    <scope>NUCLEOTIDE SEQUENCE [LARGE SCALE GENOMIC DNA]</scope>
    <source>
        <strain evidence="2">DSM 16511 / JCM 12458 / E9I37-1</strain>
    </source>
</reference>
<dbReference type="HOGENOM" id="CLU_862855_0_0_7"/>
<dbReference type="STRING" id="749222.Nitsa_0680"/>
<accession>E6X1U0</accession>
<organism evidence="1 2">
    <name type="scientific">Nitratifractor salsuginis (strain DSM 16511 / JCM 12458 / E9I37-1)</name>
    <dbReference type="NCBI Taxonomy" id="749222"/>
    <lineage>
        <taxon>Bacteria</taxon>
        <taxon>Pseudomonadati</taxon>
        <taxon>Campylobacterota</taxon>
        <taxon>Epsilonproteobacteria</taxon>
        <taxon>Campylobacterales</taxon>
        <taxon>Sulfurovaceae</taxon>
        <taxon>Nitratifractor</taxon>
    </lineage>
</organism>